<proteinExistence type="predicted"/>
<keyword evidence="3" id="KW-1185">Reference proteome</keyword>
<sequence>MSARPRPPLKSPTRTGDRPSIAEPAPATDGPGRPRDAARQGVPLAVRPDPRPADGRHPVAWLRVTAPGRGAIPTATSTCACGRDRSAVGRSKVAALVAEHVDHRAVCPLRTNQEGRAAA</sequence>
<reference evidence="2" key="2">
    <citation type="submission" date="2020-09" db="EMBL/GenBank/DDBJ databases">
        <authorList>
            <person name="Sun Q."/>
            <person name="Zhou Y."/>
        </authorList>
    </citation>
    <scope>NUCLEOTIDE SEQUENCE</scope>
    <source>
        <strain evidence="2">CGMCC 4.7403</strain>
    </source>
</reference>
<evidence type="ECO:0000256" key="1">
    <source>
        <dbReference type="SAM" id="MobiDB-lite"/>
    </source>
</evidence>
<feature type="region of interest" description="Disordered" evidence="1">
    <location>
        <begin position="1"/>
        <end position="57"/>
    </location>
</feature>
<evidence type="ECO:0000313" key="3">
    <source>
        <dbReference type="Proteomes" id="UP000603227"/>
    </source>
</evidence>
<organism evidence="2 3">
    <name type="scientific">Streptomyces capitiformicae</name>
    <dbReference type="NCBI Taxonomy" id="2014920"/>
    <lineage>
        <taxon>Bacteria</taxon>
        <taxon>Bacillati</taxon>
        <taxon>Actinomycetota</taxon>
        <taxon>Actinomycetes</taxon>
        <taxon>Kitasatosporales</taxon>
        <taxon>Streptomycetaceae</taxon>
        <taxon>Streptomyces</taxon>
    </lineage>
</organism>
<dbReference type="EMBL" id="BNAT01000002">
    <property type="protein sequence ID" value="GHH82822.1"/>
    <property type="molecule type" value="Genomic_DNA"/>
</dbReference>
<gene>
    <name evidence="2" type="ORF">GCM10017771_08080</name>
</gene>
<evidence type="ECO:0000313" key="2">
    <source>
        <dbReference type="EMBL" id="GHH82822.1"/>
    </source>
</evidence>
<protein>
    <submittedName>
        <fullName evidence="2">Uncharacterized protein</fullName>
    </submittedName>
</protein>
<dbReference type="AlphaFoldDB" id="A0A919GDI2"/>
<feature type="compositionally biased region" description="Pro residues" evidence="1">
    <location>
        <begin position="1"/>
        <end position="10"/>
    </location>
</feature>
<feature type="compositionally biased region" description="Basic and acidic residues" evidence="1">
    <location>
        <begin position="48"/>
        <end position="57"/>
    </location>
</feature>
<dbReference type="RefSeq" id="WP_189780957.1">
    <property type="nucleotide sequence ID" value="NZ_BNAT01000002.1"/>
</dbReference>
<name>A0A919GDI2_9ACTN</name>
<dbReference type="Proteomes" id="UP000603227">
    <property type="component" value="Unassembled WGS sequence"/>
</dbReference>
<comment type="caution">
    <text evidence="2">The sequence shown here is derived from an EMBL/GenBank/DDBJ whole genome shotgun (WGS) entry which is preliminary data.</text>
</comment>
<accession>A0A919GDI2</accession>
<reference evidence="2" key="1">
    <citation type="journal article" date="2014" name="Int. J. Syst. Evol. Microbiol.">
        <title>Complete genome sequence of Corynebacterium casei LMG S-19264T (=DSM 44701T), isolated from a smear-ripened cheese.</title>
        <authorList>
            <consortium name="US DOE Joint Genome Institute (JGI-PGF)"/>
            <person name="Walter F."/>
            <person name="Albersmeier A."/>
            <person name="Kalinowski J."/>
            <person name="Ruckert C."/>
        </authorList>
    </citation>
    <scope>NUCLEOTIDE SEQUENCE</scope>
    <source>
        <strain evidence="2">CGMCC 4.7403</strain>
    </source>
</reference>